<evidence type="ECO:0000313" key="3">
    <source>
        <dbReference type="Proteomes" id="UP000503447"/>
    </source>
</evidence>
<dbReference type="AlphaFoldDB" id="A0A6M5YZI1"/>
<dbReference type="RefSeq" id="WP_171473944.1">
    <property type="nucleotide sequence ID" value="NZ_CP053452.2"/>
</dbReference>
<name>A0A6M5YZI1_9BACT</name>
<dbReference type="EMBL" id="CP053452">
    <property type="protein sequence ID" value="QJW98866.1"/>
    <property type="molecule type" value="Genomic_DNA"/>
</dbReference>
<evidence type="ECO:0000313" key="2">
    <source>
        <dbReference type="EMBL" id="QJW98866.1"/>
    </source>
</evidence>
<organism evidence="2 3">
    <name type="scientific">Frigoriglobus tundricola</name>
    <dbReference type="NCBI Taxonomy" id="2774151"/>
    <lineage>
        <taxon>Bacteria</taxon>
        <taxon>Pseudomonadati</taxon>
        <taxon>Planctomycetota</taxon>
        <taxon>Planctomycetia</taxon>
        <taxon>Gemmatales</taxon>
        <taxon>Gemmataceae</taxon>
        <taxon>Frigoriglobus</taxon>
    </lineage>
</organism>
<gene>
    <name evidence="2" type="ORF">FTUN_6461</name>
</gene>
<reference evidence="3" key="1">
    <citation type="submission" date="2020-05" db="EMBL/GenBank/DDBJ databases">
        <title>Frigoriglobus tundricola gen. nov., sp. nov., a psychrotolerant cellulolytic planctomycete of the family Gemmataceae with two divergent copies of 16S rRNA gene.</title>
        <authorList>
            <person name="Kulichevskaya I.S."/>
            <person name="Ivanova A.A."/>
            <person name="Naumoff D.G."/>
            <person name="Beletsky A.V."/>
            <person name="Rijpstra W.I.C."/>
            <person name="Sinninghe Damste J.S."/>
            <person name="Mardanov A.V."/>
            <person name="Ravin N.V."/>
            <person name="Dedysh S.N."/>
        </authorList>
    </citation>
    <scope>NUCLEOTIDE SEQUENCE [LARGE SCALE GENOMIC DNA]</scope>
    <source>
        <strain evidence="3">PL17</strain>
    </source>
</reference>
<feature type="region of interest" description="Disordered" evidence="1">
    <location>
        <begin position="42"/>
        <end position="64"/>
    </location>
</feature>
<keyword evidence="3" id="KW-1185">Reference proteome</keyword>
<protein>
    <submittedName>
        <fullName evidence="2">Uncharacterized protein</fullName>
    </submittedName>
</protein>
<dbReference type="KEGG" id="ftj:FTUN_6461"/>
<sequence>MAILFTCSCGTSFYAADEFAGRTIKCPSCKKTTAKLAEPTDEAADFEILEDDPQPSTTEPKKARVRAIAVDDAPEPEPRPKKPKKKKRWCLLSLARVTGGMVRDSASRLAFAPTD</sequence>
<feature type="compositionally biased region" description="Acidic residues" evidence="1">
    <location>
        <begin position="42"/>
        <end position="53"/>
    </location>
</feature>
<dbReference type="Proteomes" id="UP000503447">
    <property type="component" value="Chromosome"/>
</dbReference>
<accession>A0A6M5YZI1</accession>
<proteinExistence type="predicted"/>
<evidence type="ECO:0000256" key="1">
    <source>
        <dbReference type="SAM" id="MobiDB-lite"/>
    </source>
</evidence>